<feature type="binding site" evidence="1">
    <location>
        <position position="184"/>
    </location>
    <ligand>
        <name>Zn(2+)</name>
        <dbReference type="ChEBI" id="CHEBI:29105"/>
        <note>catalytic</note>
    </ligand>
</feature>
<dbReference type="PROSITE" id="PS51864">
    <property type="entry name" value="ASTACIN"/>
    <property type="match status" value="1"/>
</dbReference>
<keyword evidence="1 2" id="KW-0482">Metalloprotease</keyword>
<feature type="active site" evidence="1">
    <location>
        <position position="185"/>
    </location>
</feature>
<evidence type="ECO:0000256" key="2">
    <source>
        <dbReference type="RuleBase" id="RU361183"/>
    </source>
</evidence>
<feature type="signal peptide" evidence="2">
    <location>
        <begin position="1"/>
        <end position="34"/>
    </location>
</feature>
<dbReference type="SMART" id="SM00235">
    <property type="entry name" value="ZnMc"/>
    <property type="match status" value="1"/>
</dbReference>
<keyword evidence="2" id="KW-0732">Signal</keyword>
<evidence type="ECO:0000313" key="4">
    <source>
        <dbReference type="Ensembl" id="ENSGACP00000007909.2"/>
    </source>
</evidence>
<dbReference type="PANTHER" id="PTHR10127">
    <property type="entry name" value="DISCOIDIN, CUB, EGF, LAMININ , AND ZINC METALLOPROTEASE DOMAIN CONTAINING"/>
    <property type="match status" value="1"/>
</dbReference>
<dbReference type="PRINTS" id="PR00480">
    <property type="entry name" value="ASTACIN"/>
</dbReference>
<keyword evidence="1 2" id="KW-0862">Zinc</keyword>
<dbReference type="SUPFAM" id="SSF55486">
    <property type="entry name" value="Metalloproteases ('zincins'), catalytic domain"/>
    <property type="match status" value="1"/>
</dbReference>
<feature type="binding site" evidence="1">
    <location>
        <position position="194"/>
    </location>
    <ligand>
        <name>Zn(2+)</name>
        <dbReference type="ChEBI" id="CHEBI:29105"/>
        <note>catalytic</note>
    </ligand>
</feature>
<dbReference type="GO" id="GO:0004222">
    <property type="term" value="F:metalloendopeptidase activity"/>
    <property type="evidence" value="ECO:0007669"/>
    <property type="project" value="UniProtKB-UniRule"/>
</dbReference>
<dbReference type="InterPro" id="IPR034035">
    <property type="entry name" value="Astacin-like_dom"/>
</dbReference>
<dbReference type="MEROPS" id="M12.342"/>
<feature type="chain" id="PRO_5043107827" description="Metalloendopeptidase" evidence="2">
    <location>
        <begin position="35"/>
        <end position="303"/>
    </location>
</feature>
<dbReference type="EC" id="3.4.24.-" evidence="2"/>
<dbReference type="GeneTree" id="ENSGT00940000154856"/>
<dbReference type="STRING" id="69293.ENSGACP00000007909"/>
<dbReference type="InterPro" id="IPR024079">
    <property type="entry name" value="MetalloPept_cat_dom_sf"/>
</dbReference>
<accession>G3NRE2</accession>
<dbReference type="Pfam" id="PF01400">
    <property type="entry name" value="Astacin"/>
    <property type="match status" value="1"/>
</dbReference>
<dbReference type="Bgee" id="ENSGACG00000005977">
    <property type="expression patterns" value="Expressed in mesonephros"/>
</dbReference>
<dbReference type="InterPro" id="IPR001506">
    <property type="entry name" value="Peptidase_M12A"/>
</dbReference>
<dbReference type="PANTHER" id="PTHR10127:SF870">
    <property type="entry name" value="METALLOENDOPEPTIDASE"/>
    <property type="match status" value="1"/>
</dbReference>
<dbReference type="OMA" id="AVGMYHE"/>
<keyword evidence="5" id="KW-1185">Reference proteome</keyword>
<comment type="caution">
    <text evidence="1">Lacks conserved residue(s) required for the propagation of feature annotation.</text>
</comment>
<proteinExistence type="predicted"/>
<evidence type="ECO:0000256" key="1">
    <source>
        <dbReference type="PROSITE-ProRule" id="PRU01211"/>
    </source>
</evidence>
<keyword evidence="1 2" id="KW-0378">Hydrolase</keyword>
<sequence length="303" mass="33958">MQRMHRCSQLLSWLQLCGIMWFLTFVCTLTAVGGAPTQLTQGATGNLTVAVVPQNVTNPTADPVTSMLKPNGTSAETLEDFRGNRLVGEGDILISEDRNAVSNLWLDAIMPYAISSELANRESHILDAFKMISDASCIRFEPHTTQLNYIELSEGRGCASFVGCQGGAQPVYMTDECSTGNLCHEILHALGLHHEHTRRDRDQYVSVQWENIAPGYEATRKKVVNEHKWKKGNFKIVSGETLNLPYDLESIMHYGKNYFSKDGSPTMLPKQSAPLLGQRKRLSQLDIKRLNLLYHCDDRTQEQ</sequence>
<reference evidence="4 5" key="1">
    <citation type="journal article" date="2021" name="G3 (Bethesda)">
        <title>Improved contiguity of the threespine stickleback genome using long-read sequencing.</title>
        <authorList>
            <person name="Nath S."/>
            <person name="Shaw D.E."/>
            <person name="White M.A."/>
        </authorList>
    </citation>
    <scope>NUCLEOTIDE SEQUENCE [LARGE SCALE GENOMIC DNA]</scope>
    <source>
        <strain evidence="4 5">Lake Benthic</strain>
    </source>
</reference>
<protein>
    <recommendedName>
        <fullName evidence="2">Metalloendopeptidase</fullName>
        <ecNumber evidence="2">3.4.24.-</ecNumber>
    </recommendedName>
</protein>
<name>G3NRE2_GASAC</name>
<dbReference type="Proteomes" id="UP000007635">
    <property type="component" value="Chromosome XVIII"/>
</dbReference>
<dbReference type="AlphaFoldDB" id="G3NRE2"/>
<organism evidence="4 5">
    <name type="scientific">Gasterosteus aculeatus aculeatus</name>
    <name type="common">three-spined stickleback</name>
    <dbReference type="NCBI Taxonomy" id="481459"/>
    <lineage>
        <taxon>Eukaryota</taxon>
        <taxon>Metazoa</taxon>
        <taxon>Chordata</taxon>
        <taxon>Craniata</taxon>
        <taxon>Vertebrata</taxon>
        <taxon>Euteleostomi</taxon>
        <taxon>Actinopterygii</taxon>
        <taxon>Neopterygii</taxon>
        <taxon>Teleostei</taxon>
        <taxon>Neoteleostei</taxon>
        <taxon>Acanthomorphata</taxon>
        <taxon>Eupercaria</taxon>
        <taxon>Perciformes</taxon>
        <taxon>Cottioidei</taxon>
        <taxon>Gasterosteales</taxon>
        <taxon>Gasterosteidae</taxon>
        <taxon>Gasterosteus</taxon>
    </lineage>
</organism>
<keyword evidence="1 2" id="KW-0479">Metal-binding</keyword>
<reference evidence="4" key="3">
    <citation type="submission" date="2025-09" db="UniProtKB">
        <authorList>
            <consortium name="Ensembl"/>
        </authorList>
    </citation>
    <scope>IDENTIFICATION</scope>
</reference>
<dbReference type="Gene3D" id="3.40.390.10">
    <property type="entry name" value="Collagenase (Catalytic Domain)"/>
    <property type="match status" value="1"/>
</dbReference>
<keyword evidence="1 2" id="KW-0645">Protease</keyword>
<dbReference type="GO" id="GO:0006508">
    <property type="term" value="P:proteolysis"/>
    <property type="evidence" value="ECO:0007669"/>
    <property type="project" value="UniProtKB-KW"/>
</dbReference>
<evidence type="ECO:0000259" key="3">
    <source>
        <dbReference type="PROSITE" id="PS51864"/>
    </source>
</evidence>
<feature type="binding site" evidence="1">
    <location>
        <position position="188"/>
    </location>
    <ligand>
        <name>Zn(2+)</name>
        <dbReference type="ChEBI" id="CHEBI:29105"/>
        <note>catalytic</note>
    </ligand>
</feature>
<dbReference type="InParanoid" id="G3NRE2"/>
<dbReference type="CDD" id="cd04280">
    <property type="entry name" value="ZnMc_astacin_like"/>
    <property type="match status" value="1"/>
</dbReference>
<dbReference type="GO" id="GO:0008270">
    <property type="term" value="F:zinc ion binding"/>
    <property type="evidence" value="ECO:0007669"/>
    <property type="project" value="UniProtKB-UniRule"/>
</dbReference>
<evidence type="ECO:0000313" key="5">
    <source>
        <dbReference type="Proteomes" id="UP000007635"/>
    </source>
</evidence>
<dbReference type="Ensembl" id="ENSGACT00000007928.2">
    <property type="protein sequence ID" value="ENSGACP00000007909.2"/>
    <property type="gene ID" value="ENSGACG00000005977.2"/>
</dbReference>
<dbReference type="InterPro" id="IPR006026">
    <property type="entry name" value="Peptidase_Metallo"/>
</dbReference>
<reference evidence="4" key="2">
    <citation type="submission" date="2025-08" db="UniProtKB">
        <authorList>
            <consortium name="Ensembl"/>
        </authorList>
    </citation>
    <scope>IDENTIFICATION</scope>
</reference>
<feature type="domain" description="Peptidase M12A" evidence="3">
    <location>
        <begin position="99"/>
        <end position="297"/>
    </location>
</feature>
<comment type="cofactor">
    <cofactor evidence="1 2">
        <name>Zn(2+)</name>
        <dbReference type="ChEBI" id="CHEBI:29105"/>
    </cofactor>
    <text evidence="1 2">Binds 1 zinc ion per subunit.</text>
</comment>
<dbReference type="eggNOG" id="KOG3714">
    <property type="taxonomic scope" value="Eukaryota"/>
</dbReference>